<dbReference type="EMBL" id="CM000639">
    <property type="protein sequence ID" value="EED94852.1"/>
    <property type="molecule type" value="Genomic_DNA"/>
</dbReference>
<feature type="site" description="Interaction with DNA" evidence="11">
    <location>
        <position position="504"/>
    </location>
</feature>
<dbReference type="Proteomes" id="UP000001449">
    <property type="component" value="Chromosome 2"/>
</dbReference>
<evidence type="ECO:0000256" key="10">
    <source>
        <dbReference type="PIRSR" id="PIRSR610347-2"/>
    </source>
</evidence>
<feature type="binding site" evidence="10">
    <location>
        <position position="477"/>
    </location>
    <ligand>
        <name>substrate</name>
    </ligand>
</feature>
<dbReference type="STRING" id="35128.B8BV06"/>
<keyword evidence="5" id="KW-0378">Hydrolase</keyword>
<dbReference type="KEGG" id="tps:THAPSDRAFT_2663"/>
<dbReference type="Pfam" id="PF06087">
    <property type="entry name" value="Tyr-DNA_phospho"/>
    <property type="match status" value="1"/>
</dbReference>
<evidence type="ECO:0000256" key="12">
    <source>
        <dbReference type="SAM" id="MobiDB-lite"/>
    </source>
</evidence>
<dbReference type="InterPro" id="IPR010347">
    <property type="entry name" value="Tdp1"/>
</dbReference>
<evidence type="ECO:0000256" key="8">
    <source>
        <dbReference type="ARBA" id="ARBA00023242"/>
    </source>
</evidence>
<keyword evidence="6" id="KW-0269">Exonuclease</keyword>
<evidence type="ECO:0008006" key="15">
    <source>
        <dbReference type="Google" id="ProtNLM"/>
    </source>
</evidence>
<comment type="similarity">
    <text evidence="2">Belongs to the tyrosyl-DNA phosphodiesterase family.</text>
</comment>
<feature type="compositionally biased region" description="Low complexity" evidence="12">
    <location>
        <begin position="1"/>
        <end position="10"/>
    </location>
</feature>
<gene>
    <name evidence="13" type="ORF">THAPSDRAFT_2663</name>
</gene>
<evidence type="ECO:0000256" key="9">
    <source>
        <dbReference type="PIRSR" id="PIRSR610347-1"/>
    </source>
</evidence>
<feature type="active site" description="Proton donor/acceptor" evidence="9">
    <location>
        <position position="475"/>
    </location>
</feature>
<reference evidence="13 14" key="2">
    <citation type="journal article" date="2008" name="Nature">
        <title>The Phaeodactylum genome reveals the evolutionary history of diatom genomes.</title>
        <authorList>
            <person name="Bowler C."/>
            <person name="Allen A.E."/>
            <person name="Badger J.H."/>
            <person name="Grimwood J."/>
            <person name="Jabbari K."/>
            <person name="Kuo A."/>
            <person name="Maheswari U."/>
            <person name="Martens C."/>
            <person name="Maumus F."/>
            <person name="Otillar R.P."/>
            <person name="Rayko E."/>
            <person name="Salamov A."/>
            <person name="Vandepoele K."/>
            <person name="Beszteri B."/>
            <person name="Gruber A."/>
            <person name="Heijde M."/>
            <person name="Katinka M."/>
            <person name="Mock T."/>
            <person name="Valentin K."/>
            <person name="Verret F."/>
            <person name="Berges J.A."/>
            <person name="Brownlee C."/>
            <person name="Cadoret J.P."/>
            <person name="Chiovitti A."/>
            <person name="Choi C.J."/>
            <person name="Coesel S."/>
            <person name="De Martino A."/>
            <person name="Detter J.C."/>
            <person name="Durkin C."/>
            <person name="Falciatore A."/>
            <person name="Fournet J."/>
            <person name="Haruta M."/>
            <person name="Huysman M.J."/>
            <person name="Jenkins B.D."/>
            <person name="Jiroutova K."/>
            <person name="Jorgensen R.E."/>
            <person name="Joubert Y."/>
            <person name="Kaplan A."/>
            <person name="Kroger N."/>
            <person name="Kroth P.G."/>
            <person name="La Roche J."/>
            <person name="Lindquist E."/>
            <person name="Lommer M."/>
            <person name="Martin-Jezequel V."/>
            <person name="Lopez P.J."/>
            <person name="Lucas S."/>
            <person name="Mangogna M."/>
            <person name="McGinnis K."/>
            <person name="Medlin L.K."/>
            <person name="Montsant A."/>
            <person name="Oudot-Le Secq M.P."/>
            <person name="Napoli C."/>
            <person name="Obornik M."/>
            <person name="Parker M.S."/>
            <person name="Petit J.L."/>
            <person name="Porcel B.M."/>
            <person name="Poulsen N."/>
            <person name="Robison M."/>
            <person name="Rychlewski L."/>
            <person name="Rynearson T.A."/>
            <person name="Schmutz J."/>
            <person name="Shapiro H."/>
            <person name="Siaut M."/>
            <person name="Stanley M."/>
            <person name="Sussman M.R."/>
            <person name="Taylor A.R."/>
            <person name="Vardi A."/>
            <person name="von Dassow P."/>
            <person name="Vyverman W."/>
            <person name="Willis A."/>
            <person name="Wyrwicz L.S."/>
            <person name="Rokhsar D.S."/>
            <person name="Weissenbach J."/>
            <person name="Armbrust E.V."/>
            <person name="Green B.R."/>
            <person name="Van de Peer Y."/>
            <person name="Grigoriev I.V."/>
        </authorList>
    </citation>
    <scope>NUCLEOTIDE SEQUENCE [LARGE SCALE GENOMIC DNA]</scope>
    <source>
        <strain evidence="13 14">CCMP1335</strain>
    </source>
</reference>
<keyword evidence="7" id="KW-0234">DNA repair</keyword>
<evidence type="ECO:0000256" key="1">
    <source>
        <dbReference type="ARBA" id="ARBA00004123"/>
    </source>
</evidence>
<dbReference type="CDD" id="cd09123">
    <property type="entry name" value="PLDc_Tdp1_2"/>
    <property type="match status" value="1"/>
</dbReference>
<comment type="subcellular location">
    <subcellularLocation>
        <location evidence="1">Nucleus</location>
    </subcellularLocation>
</comment>
<evidence type="ECO:0000256" key="6">
    <source>
        <dbReference type="ARBA" id="ARBA00022839"/>
    </source>
</evidence>
<evidence type="ECO:0000256" key="3">
    <source>
        <dbReference type="ARBA" id="ARBA00022722"/>
    </source>
</evidence>
<evidence type="ECO:0000256" key="7">
    <source>
        <dbReference type="ARBA" id="ARBA00023204"/>
    </source>
</evidence>
<dbReference type="GeneID" id="7446669"/>
<keyword evidence="14" id="KW-1185">Reference proteome</keyword>
<dbReference type="InParanoid" id="B8BV06"/>
<evidence type="ECO:0000313" key="14">
    <source>
        <dbReference type="Proteomes" id="UP000001449"/>
    </source>
</evidence>
<sequence length="625" mass="70235">MSSANNAITIDGDDNGDNTNNNVVDLTDDRKPAAKPSPRLKSATKRNSTDHPFVPFHLYASSTSTQTSPVERTDSTKQYFRTLRQVMGLDSSTLSSQLNVNAKPSKRSFQWLIISNFIIDFGYLLEKTLPDILDFHRVVVFYQEAHNVEAMKSWENMLAGTGNTVEFVRLVPTDPPRSSCNPLSHKFNSNLWRTDIEYKSQGVYSQVFPLKQKTPADDTVNKLKRKQIYNPYEKKKKPAAGSSSRGWPFEDDKSQLFEDDLVGYLESYHYRKQQSWKMNGESMNLLALIRQYDFSEAYAVLIPSVPGYHSLSIDDFGYLKLRKAIIEWVCNQQSNADSRKSSSNAKPPLVCQYSSVGSLTTAWLDLFTAALDSTSTSAVDPVEYYHEVTKKAKSRAKGKKGVDLSERMKIVWPTVDEIRTTIEGYNGGGSVPGRTKNVAQSFLLPLYHRWTKRGNDFIGRTDNVDPLRTARNVPHIKTYVQPSTHVIGDTPSIEWMVLTSHNLSKAAWGNIENRSVDDSKVLFIRHWELGVFISPATLANSKFTGGEARRIVPYIGNDIGNSPINLADSDDGGDTESRDVVAPLPYDVMNPSIYHHQGEDMAWTVDGPWSRNGFVLPDLHGVVLR</sequence>
<protein>
    <recommendedName>
        <fullName evidence="15">Tyrosyl-DNA phosphodiesterase</fullName>
    </recommendedName>
</protein>
<organism evidence="13 14">
    <name type="scientific">Thalassiosira pseudonana</name>
    <name type="common">Marine diatom</name>
    <name type="synonym">Cyclotella nana</name>
    <dbReference type="NCBI Taxonomy" id="35128"/>
    <lineage>
        <taxon>Eukaryota</taxon>
        <taxon>Sar</taxon>
        <taxon>Stramenopiles</taxon>
        <taxon>Ochrophyta</taxon>
        <taxon>Bacillariophyta</taxon>
        <taxon>Coscinodiscophyceae</taxon>
        <taxon>Thalassiosirophycidae</taxon>
        <taxon>Thalassiosirales</taxon>
        <taxon>Thalassiosiraceae</taxon>
        <taxon>Thalassiosira</taxon>
    </lineage>
</organism>
<evidence type="ECO:0000256" key="2">
    <source>
        <dbReference type="ARBA" id="ARBA00010205"/>
    </source>
</evidence>
<dbReference type="GO" id="GO:0006281">
    <property type="term" value="P:DNA repair"/>
    <property type="evidence" value="ECO:0000318"/>
    <property type="project" value="GO_Central"/>
</dbReference>
<dbReference type="AlphaFoldDB" id="B8BV06"/>
<dbReference type="GO" id="GO:0017005">
    <property type="term" value="F:3'-tyrosyl-DNA phosphodiesterase activity"/>
    <property type="evidence" value="ECO:0000318"/>
    <property type="project" value="GO_Central"/>
</dbReference>
<dbReference type="GO" id="GO:0005634">
    <property type="term" value="C:nucleus"/>
    <property type="evidence" value="ECO:0000318"/>
    <property type="project" value="GO_Central"/>
</dbReference>
<evidence type="ECO:0000256" key="11">
    <source>
        <dbReference type="PIRSR" id="PIRSR610347-3"/>
    </source>
</evidence>
<accession>B8BV06</accession>
<dbReference type="PANTHER" id="PTHR12415">
    <property type="entry name" value="TYROSYL-DNA PHOSPHODIESTERASE 1"/>
    <property type="match status" value="1"/>
</dbReference>
<feature type="region of interest" description="Disordered" evidence="12">
    <location>
        <begin position="1"/>
        <end position="51"/>
    </location>
</feature>
<dbReference type="PANTHER" id="PTHR12415:SF0">
    <property type="entry name" value="TYROSYL-DNA PHOSPHODIESTERASE 1"/>
    <property type="match status" value="1"/>
</dbReference>
<dbReference type="eggNOG" id="KOG2031">
    <property type="taxonomic scope" value="Eukaryota"/>
</dbReference>
<keyword evidence="8" id="KW-0539">Nucleus</keyword>
<dbReference type="GO" id="GO:0004527">
    <property type="term" value="F:exonuclease activity"/>
    <property type="evidence" value="ECO:0007669"/>
    <property type="project" value="UniProtKB-KW"/>
</dbReference>
<name>B8BV06_THAPS</name>
<proteinExistence type="inferred from homology"/>
<keyword evidence="3" id="KW-0540">Nuclease</keyword>
<dbReference type="GO" id="GO:0003690">
    <property type="term" value="F:double-stranded DNA binding"/>
    <property type="evidence" value="ECO:0000318"/>
    <property type="project" value="GO_Central"/>
</dbReference>
<evidence type="ECO:0000313" key="13">
    <source>
        <dbReference type="EMBL" id="EED94852.1"/>
    </source>
</evidence>
<dbReference type="RefSeq" id="XP_002287409.1">
    <property type="nucleotide sequence ID" value="XM_002287373.1"/>
</dbReference>
<dbReference type="PaxDb" id="35128-Thaps2663"/>
<dbReference type="GO" id="GO:0003697">
    <property type="term" value="F:single-stranded DNA binding"/>
    <property type="evidence" value="ECO:0000318"/>
    <property type="project" value="GO_Central"/>
</dbReference>
<dbReference type="HOGENOM" id="CLU_010413_4_1_1"/>
<reference evidence="13 14" key="1">
    <citation type="journal article" date="2004" name="Science">
        <title>The genome of the diatom Thalassiosira pseudonana: ecology, evolution, and metabolism.</title>
        <authorList>
            <person name="Armbrust E.V."/>
            <person name="Berges J.A."/>
            <person name="Bowler C."/>
            <person name="Green B.R."/>
            <person name="Martinez D."/>
            <person name="Putnam N.H."/>
            <person name="Zhou S."/>
            <person name="Allen A.E."/>
            <person name="Apt K.E."/>
            <person name="Bechner M."/>
            <person name="Brzezinski M.A."/>
            <person name="Chaal B.K."/>
            <person name="Chiovitti A."/>
            <person name="Davis A.K."/>
            <person name="Demarest M.S."/>
            <person name="Detter J.C."/>
            <person name="Glavina T."/>
            <person name="Goodstein D."/>
            <person name="Hadi M.Z."/>
            <person name="Hellsten U."/>
            <person name="Hildebrand M."/>
            <person name="Jenkins B.D."/>
            <person name="Jurka J."/>
            <person name="Kapitonov V.V."/>
            <person name="Kroger N."/>
            <person name="Lau W.W."/>
            <person name="Lane T.W."/>
            <person name="Larimer F.W."/>
            <person name="Lippmeier J.C."/>
            <person name="Lucas S."/>
            <person name="Medina M."/>
            <person name="Montsant A."/>
            <person name="Obornik M."/>
            <person name="Parker M.S."/>
            <person name="Palenik B."/>
            <person name="Pazour G.J."/>
            <person name="Richardson P.M."/>
            <person name="Rynearson T.A."/>
            <person name="Saito M.A."/>
            <person name="Schwartz D.C."/>
            <person name="Thamatrakoln K."/>
            <person name="Valentin K."/>
            <person name="Vardi A."/>
            <person name="Wilkerson F.P."/>
            <person name="Rokhsar D.S."/>
        </authorList>
    </citation>
    <scope>NUCLEOTIDE SEQUENCE [LARGE SCALE GENOMIC DNA]</scope>
    <source>
        <strain evidence="13 14">CCMP1335</strain>
    </source>
</reference>
<dbReference type="Gene3D" id="3.30.870.10">
    <property type="entry name" value="Endonuclease Chain A"/>
    <property type="match status" value="2"/>
</dbReference>
<keyword evidence="4" id="KW-0227">DNA damage</keyword>
<evidence type="ECO:0000256" key="5">
    <source>
        <dbReference type="ARBA" id="ARBA00022801"/>
    </source>
</evidence>
<dbReference type="SUPFAM" id="SSF56024">
    <property type="entry name" value="Phospholipase D/nuclease"/>
    <property type="match status" value="2"/>
</dbReference>
<evidence type="ECO:0000256" key="4">
    <source>
        <dbReference type="ARBA" id="ARBA00022763"/>
    </source>
</evidence>